<dbReference type="SMART" id="SM01350">
    <property type="entry name" value="6PGD"/>
    <property type="match status" value="1"/>
</dbReference>
<dbReference type="SUPFAM" id="SSF56235">
    <property type="entry name" value="N-terminal nucleophile aminohydrolases (Ntn hydrolases)"/>
    <property type="match status" value="1"/>
</dbReference>
<proteinExistence type="inferred from homology"/>
<dbReference type="InterPro" id="IPR017932">
    <property type="entry name" value="GATase_2_dom"/>
</dbReference>
<comment type="similarity">
    <text evidence="2 7">Belongs to the 6-phosphogluconate dehydrogenase family.</text>
</comment>
<dbReference type="InterPro" id="IPR006184">
    <property type="entry name" value="6PGdom_BS"/>
</dbReference>
<dbReference type="Gene3D" id="3.60.20.10">
    <property type="entry name" value="Glutamine Phosphoribosylpyrophosphate, subunit 1, domain 1"/>
    <property type="match status" value="1"/>
</dbReference>
<dbReference type="Pfam" id="PF13537">
    <property type="entry name" value="GATase_7"/>
    <property type="match status" value="1"/>
</dbReference>
<dbReference type="AlphaFoldDB" id="A0A4Y9YBP6"/>
<dbReference type="InterPro" id="IPR013328">
    <property type="entry name" value="6PGD_dom2"/>
</dbReference>
<dbReference type="EC" id="1.1.1.44" evidence="7"/>
<evidence type="ECO:0000313" key="10">
    <source>
        <dbReference type="Proteomes" id="UP000298390"/>
    </source>
</evidence>
<dbReference type="FunFam" id="3.40.50.720:FF:000007">
    <property type="entry name" value="6-phosphogluconate dehydrogenase, decarboxylating"/>
    <property type="match status" value="1"/>
</dbReference>
<dbReference type="SUPFAM" id="SSF51735">
    <property type="entry name" value="NAD(P)-binding Rossmann-fold domains"/>
    <property type="match status" value="1"/>
</dbReference>
<dbReference type="GO" id="GO:0019521">
    <property type="term" value="P:D-gluconate metabolic process"/>
    <property type="evidence" value="ECO:0007669"/>
    <property type="project" value="UniProtKB-KW"/>
</dbReference>
<dbReference type="GO" id="GO:0004066">
    <property type="term" value="F:asparagine synthase (glutamine-hydrolyzing) activity"/>
    <property type="evidence" value="ECO:0007669"/>
    <property type="project" value="InterPro"/>
</dbReference>
<reference evidence="9 10" key="1">
    <citation type="submission" date="2019-01" db="EMBL/GenBank/DDBJ databases">
        <title>Genome sequencing of the rare red list fungi Fomitopsis rosea.</title>
        <authorList>
            <person name="Buettner E."/>
            <person name="Kellner H."/>
        </authorList>
    </citation>
    <scope>NUCLEOTIDE SEQUENCE [LARGE SCALE GENOMIC DNA]</scope>
    <source>
        <strain evidence="9 10">DSM 105464</strain>
    </source>
</reference>
<comment type="caution">
    <text evidence="9">The sequence shown here is derived from an EMBL/GenBank/DDBJ whole genome shotgun (WGS) entry which is preliminary data.</text>
</comment>
<dbReference type="Pfam" id="PF00393">
    <property type="entry name" value="6PGD"/>
    <property type="match status" value="1"/>
</dbReference>
<sequence>MSAPTGDIGLIGLAVMGQNLILNMNDKGFTVVAYNRTTSKVDHFLANEAKGTNVLGAHSIQELCAKLKRPRKIILLVKAGPAVDSFIEQLIPFLEPGDIVIDGGNSHYPDSIRRTEELESKGFLFVGSGVSGGEEGARYGPSLMPGGSPAAWPHIKEIFQATAAQVNGEACCDWVGETGAGHYVKMVHNGIEYGDMQLIAEAYDILKRGLGLPESEIADIFLKWNKGVLDSFLIDITANILKFNDDDGEPMVTKILDAAGQKGTGKWTAIAALDAGMPVTLIGEAVFARCLSSIKSERVRASKVISGPQKEEFKGDKKQFLDDLEQALYASKIISYAQGFMLMRETAKEQNWNLNYAGIARMWRGGCIIKSVFLGDITSAYTKTANLESLLFDDFFNKAVHKAQPGWRRIIAQAVLWGIPTPAFSTALAFFDGYRSEVVPANILQAQRDYFGAHTFKVVPGKENAKLKAGEDIPVPALAGDDSVVIERFNQLYERLQAANASRGPDAQDTVVLLEENCRLSFTASELRLRGESFVSQPHRDEQGNILCWNGEIFDGIEVSSTENDGEQLFSLLRNLQTPAEIRDCMGSIEGPYAFVYYQQSTQTLYFGRDPLGRRSLLIHRPTREQPHFVLTSVSVGSHPSYVWEELSTEHLYAIDVTALSLREDIGLAPIESLRAIPRYGSDSDPHFVDDPLKVQHLDGILPHLVTAVDGLIDQLDRSVMLRVRDIPKRGEASSQARVAVLFSGGIDSTMLAFLASRHADPSEPIDLLNVAFENPRKITVKVEGNIGGLPKRERKQKLREGLDYSAIEISYDVPDRLTGLQEVEELRRLCPGRTWNFVEINVPFEVKRGVKEAIMYPSRTVMDLSLAMALYFAARGVGEVRSGPAAQPVPYTSTARVLLNGLGSDELMGGYGRFRTAFKHGGWQAIVDEVKLSITSGIRVC</sequence>
<evidence type="ECO:0000256" key="4">
    <source>
        <dbReference type="ARBA" id="ARBA00023002"/>
    </source>
</evidence>
<dbReference type="Gene3D" id="1.20.5.320">
    <property type="entry name" value="6-Phosphogluconate Dehydrogenase, domain 3"/>
    <property type="match status" value="1"/>
</dbReference>
<dbReference type="InterPro" id="IPR036291">
    <property type="entry name" value="NAD(P)-bd_dom_sf"/>
</dbReference>
<dbReference type="CDD" id="cd01991">
    <property type="entry name" value="Asn_synthase_B_C"/>
    <property type="match status" value="1"/>
</dbReference>
<dbReference type="InterPro" id="IPR006183">
    <property type="entry name" value="Pgluconate_DH"/>
</dbReference>
<dbReference type="UniPathway" id="UPA00115">
    <property type="reaction ID" value="UER00410"/>
</dbReference>
<feature type="domain" description="6-phosphogluconate dehydrogenase C-terminal" evidence="8">
    <location>
        <begin position="181"/>
        <end position="462"/>
    </location>
</feature>
<gene>
    <name evidence="9" type="ORF">EVJ58_g5766</name>
</gene>
<dbReference type="Gene3D" id="3.40.50.720">
    <property type="entry name" value="NAD(P)-binding Rossmann-like Domain"/>
    <property type="match status" value="1"/>
</dbReference>
<evidence type="ECO:0000313" key="9">
    <source>
        <dbReference type="EMBL" id="TFY59450.1"/>
    </source>
</evidence>
<protein>
    <recommendedName>
        <fullName evidence="7">6-phosphogluconate dehydrogenase, decarboxylating</fullName>
        <ecNumber evidence="7">1.1.1.44</ecNumber>
    </recommendedName>
</protein>
<dbReference type="InterPro" id="IPR029055">
    <property type="entry name" value="Ntn_hydrolases_N"/>
</dbReference>
<dbReference type="InterPro" id="IPR006113">
    <property type="entry name" value="6PGDH_Gnd/GntZ"/>
</dbReference>
<dbReference type="EMBL" id="SEKV01000303">
    <property type="protein sequence ID" value="TFY59450.1"/>
    <property type="molecule type" value="Genomic_DNA"/>
</dbReference>
<dbReference type="InterPro" id="IPR001962">
    <property type="entry name" value="Asn_synthase"/>
</dbReference>
<dbReference type="Pfam" id="PF03446">
    <property type="entry name" value="NAD_binding_2"/>
    <property type="match status" value="1"/>
</dbReference>
<evidence type="ECO:0000256" key="2">
    <source>
        <dbReference type="ARBA" id="ARBA00008419"/>
    </source>
</evidence>
<dbReference type="GO" id="GO:0006529">
    <property type="term" value="P:asparagine biosynthetic process"/>
    <property type="evidence" value="ECO:0007669"/>
    <property type="project" value="InterPro"/>
</dbReference>
<dbReference type="SUPFAM" id="SSF48179">
    <property type="entry name" value="6-phosphogluconate dehydrogenase C-terminal domain-like"/>
    <property type="match status" value="1"/>
</dbReference>
<dbReference type="PRINTS" id="PR00076">
    <property type="entry name" value="6PGDHDRGNASE"/>
</dbReference>
<dbReference type="STRING" id="34475.A0A4Y9YBP6"/>
<dbReference type="NCBIfam" id="TIGR00873">
    <property type="entry name" value="gnd"/>
    <property type="match status" value="1"/>
</dbReference>
<evidence type="ECO:0000259" key="8">
    <source>
        <dbReference type="SMART" id="SM01350"/>
    </source>
</evidence>
<name>A0A4Y9YBP6_9APHY</name>
<dbReference type="GO" id="GO:0004616">
    <property type="term" value="F:phosphogluconate dehydrogenase (decarboxylating) activity"/>
    <property type="evidence" value="ECO:0007669"/>
    <property type="project" value="UniProtKB-EC"/>
</dbReference>
<dbReference type="GO" id="GO:0050661">
    <property type="term" value="F:NADP binding"/>
    <property type="evidence" value="ECO:0007669"/>
    <property type="project" value="InterPro"/>
</dbReference>
<dbReference type="PROSITE" id="PS00461">
    <property type="entry name" value="6PGD"/>
    <property type="match status" value="1"/>
</dbReference>
<comment type="subunit">
    <text evidence="3">Homodimer.</text>
</comment>
<dbReference type="FunFam" id="1.10.1040.10:FF:000002">
    <property type="entry name" value="6-phosphogluconate dehydrogenase, decarboxylating"/>
    <property type="match status" value="1"/>
</dbReference>
<dbReference type="SUPFAM" id="SSF52402">
    <property type="entry name" value="Adenine nucleotide alpha hydrolases-like"/>
    <property type="match status" value="1"/>
</dbReference>
<keyword evidence="7" id="KW-0521">NADP</keyword>
<organism evidence="9 10">
    <name type="scientific">Rhodofomes roseus</name>
    <dbReference type="NCBI Taxonomy" id="34475"/>
    <lineage>
        <taxon>Eukaryota</taxon>
        <taxon>Fungi</taxon>
        <taxon>Dikarya</taxon>
        <taxon>Basidiomycota</taxon>
        <taxon>Agaricomycotina</taxon>
        <taxon>Agaricomycetes</taxon>
        <taxon>Polyporales</taxon>
        <taxon>Rhodofomes</taxon>
    </lineage>
</organism>
<dbReference type="InterPro" id="IPR014729">
    <property type="entry name" value="Rossmann-like_a/b/a_fold"/>
</dbReference>
<dbReference type="PANTHER" id="PTHR11811">
    <property type="entry name" value="6-PHOSPHOGLUCONATE DEHYDROGENASE"/>
    <property type="match status" value="1"/>
</dbReference>
<comment type="catalytic activity">
    <reaction evidence="7">
        <text>6-phospho-D-gluconate + NADP(+) = D-ribulose 5-phosphate + CO2 + NADPH</text>
        <dbReference type="Rhea" id="RHEA:10116"/>
        <dbReference type="ChEBI" id="CHEBI:16526"/>
        <dbReference type="ChEBI" id="CHEBI:57783"/>
        <dbReference type="ChEBI" id="CHEBI:58121"/>
        <dbReference type="ChEBI" id="CHEBI:58349"/>
        <dbReference type="ChEBI" id="CHEBI:58759"/>
        <dbReference type="EC" id="1.1.1.44"/>
    </reaction>
</comment>
<dbReference type="InterPro" id="IPR006114">
    <property type="entry name" value="6PGDH_C"/>
</dbReference>
<dbReference type="Gene3D" id="1.10.1040.10">
    <property type="entry name" value="N-(1-d-carboxylethyl)-l-norvaline Dehydrogenase, domain 2"/>
    <property type="match status" value="1"/>
</dbReference>
<keyword evidence="6 7" id="KW-0570">Pentose shunt</keyword>
<accession>A0A4Y9YBP6</accession>
<dbReference type="InterPro" id="IPR006115">
    <property type="entry name" value="6PGDH_NADP-bd"/>
</dbReference>
<keyword evidence="4 7" id="KW-0560">Oxidoreductase</keyword>
<evidence type="ECO:0000256" key="1">
    <source>
        <dbReference type="ARBA" id="ARBA00004874"/>
    </source>
</evidence>
<evidence type="ECO:0000256" key="5">
    <source>
        <dbReference type="ARBA" id="ARBA00023064"/>
    </source>
</evidence>
<evidence type="ECO:0000256" key="3">
    <source>
        <dbReference type="ARBA" id="ARBA00011738"/>
    </source>
</evidence>
<dbReference type="Pfam" id="PF00733">
    <property type="entry name" value="Asn_synthase"/>
    <property type="match status" value="1"/>
</dbReference>
<evidence type="ECO:0000256" key="6">
    <source>
        <dbReference type="ARBA" id="ARBA00023126"/>
    </source>
</evidence>
<comment type="pathway">
    <text evidence="1 7">Carbohydrate degradation; pentose phosphate pathway; D-ribulose 5-phosphate from D-glucose 6-phosphate (oxidative stage): step 3/3.</text>
</comment>
<keyword evidence="5 7" id="KW-0311">Gluconate utilization</keyword>
<dbReference type="InterPro" id="IPR008927">
    <property type="entry name" value="6-PGluconate_DH-like_C_sf"/>
</dbReference>
<evidence type="ECO:0000256" key="7">
    <source>
        <dbReference type="RuleBase" id="RU000485"/>
    </source>
</evidence>
<dbReference type="GO" id="GO:0006098">
    <property type="term" value="P:pentose-phosphate shunt"/>
    <property type="evidence" value="ECO:0007669"/>
    <property type="project" value="UniProtKB-UniPathway"/>
</dbReference>
<dbReference type="Gene3D" id="3.40.50.620">
    <property type="entry name" value="HUPs"/>
    <property type="match status" value="1"/>
</dbReference>
<dbReference type="Proteomes" id="UP000298390">
    <property type="component" value="Unassembled WGS sequence"/>
</dbReference>
<dbReference type="NCBIfam" id="NF006765">
    <property type="entry name" value="PRK09287.1"/>
    <property type="match status" value="1"/>
</dbReference>